<feature type="domain" description="Receptor ligand binding region" evidence="5">
    <location>
        <begin position="15"/>
        <end position="86"/>
    </location>
</feature>
<dbReference type="SUPFAM" id="SSF53822">
    <property type="entry name" value="Periplasmic binding protein-like I"/>
    <property type="match status" value="1"/>
</dbReference>
<protein>
    <recommendedName>
        <fullName evidence="5">Receptor ligand binding region domain-containing protein</fullName>
    </recommendedName>
</protein>
<dbReference type="GO" id="GO:0016020">
    <property type="term" value="C:membrane"/>
    <property type="evidence" value="ECO:0007669"/>
    <property type="project" value="UniProtKB-SubCell"/>
</dbReference>
<accession>A0A3P7KDB6</accession>
<evidence type="ECO:0000256" key="1">
    <source>
        <dbReference type="ARBA" id="ARBA00004370"/>
    </source>
</evidence>
<dbReference type="Pfam" id="PF01094">
    <property type="entry name" value="ANF_receptor"/>
    <property type="match status" value="1"/>
</dbReference>
<comment type="subcellular location">
    <subcellularLocation>
        <location evidence="1">Membrane</location>
    </subcellularLocation>
</comment>
<gene>
    <name evidence="6" type="ORF">SVUK_LOCUS4233</name>
</gene>
<dbReference type="EMBL" id="UYYB01011534">
    <property type="protein sequence ID" value="VDM69235.1"/>
    <property type="molecule type" value="Genomic_DNA"/>
</dbReference>
<keyword evidence="3" id="KW-1133">Transmembrane helix</keyword>
<reference evidence="6 7" key="1">
    <citation type="submission" date="2018-11" db="EMBL/GenBank/DDBJ databases">
        <authorList>
            <consortium name="Pathogen Informatics"/>
        </authorList>
    </citation>
    <scope>NUCLEOTIDE SEQUENCE [LARGE SCALE GENOMIC DNA]</scope>
</reference>
<keyword evidence="4" id="KW-0472">Membrane</keyword>
<sequence>MNKERQSIHLKNGRLGIAVSAVLQSFGWNEFAFIYSNAGDAQKCDVMRTDIQNAIARSDGIDISIMAEIPSVTDAFLSRTLKNLQTAAYDYCSPCGRISATLYDNFNTSWEFLVQLERRYGK</sequence>
<dbReference type="Proteomes" id="UP000270094">
    <property type="component" value="Unassembled WGS sequence"/>
</dbReference>
<evidence type="ECO:0000313" key="7">
    <source>
        <dbReference type="Proteomes" id="UP000270094"/>
    </source>
</evidence>
<evidence type="ECO:0000256" key="3">
    <source>
        <dbReference type="ARBA" id="ARBA00022989"/>
    </source>
</evidence>
<evidence type="ECO:0000256" key="2">
    <source>
        <dbReference type="ARBA" id="ARBA00022692"/>
    </source>
</evidence>
<dbReference type="OrthoDB" id="5857302at2759"/>
<evidence type="ECO:0000313" key="6">
    <source>
        <dbReference type="EMBL" id="VDM69235.1"/>
    </source>
</evidence>
<dbReference type="Gene3D" id="3.40.50.2300">
    <property type="match status" value="1"/>
</dbReference>
<name>A0A3P7KDB6_STRVU</name>
<organism evidence="6 7">
    <name type="scientific">Strongylus vulgaris</name>
    <name type="common">Blood worm</name>
    <dbReference type="NCBI Taxonomy" id="40348"/>
    <lineage>
        <taxon>Eukaryota</taxon>
        <taxon>Metazoa</taxon>
        <taxon>Ecdysozoa</taxon>
        <taxon>Nematoda</taxon>
        <taxon>Chromadorea</taxon>
        <taxon>Rhabditida</taxon>
        <taxon>Rhabditina</taxon>
        <taxon>Rhabditomorpha</taxon>
        <taxon>Strongyloidea</taxon>
        <taxon>Strongylidae</taxon>
        <taxon>Strongylus</taxon>
    </lineage>
</organism>
<dbReference type="InterPro" id="IPR001828">
    <property type="entry name" value="ANF_lig-bd_rcpt"/>
</dbReference>
<evidence type="ECO:0000259" key="5">
    <source>
        <dbReference type="Pfam" id="PF01094"/>
    </source>
</evidence>
<dbReference type="InterPro" id="IPR028082">
    <property type="entry name" value="Peripla_BP_I"/>
</dbReference>
<keyword evidence="7" id="KW-1185">Reference proteome</keyword>
<evidence type="ECO:0000256" key="4">
    <source>
        <dbReference type="ARBA" id="ARBA00023136"/>
    </source>
</evidence>
<proteinExistence type="predicted"/>
<dbReference type="AlphaFoldDB" id="A0A3P7KDB6"/>
<keyword evidence="2" id="KW-0812">Transmembrane</keyword>